<dbReference type="EMBL" id="CP036343">
    <property type="protein sequence ID" value="QDT91858.1"/>
    <property type="molecule type" value="Genomic_DNA"/>
</dbReference>
<dbReference type="RefSeq" id="WP_197995367.1">
    <property type="nucleotide sequence ID" value="NZ_CP036343.1"/>
</dbReference>
<keyword evidence="2" id="KW-1185">Reference proteome</keyword>
<dbReference type="Proteomes" id="UP000316855">
    <property type="component" value="Chromosome"/>
</dbReference>
<accession>A0A517VFT0</accession>
<reference evidence="1 2" key="1">
    <citation type="submission" date="2019-02" db="EMBL/GenBank/DDBJ databases">
        <title>Deep-cultivation of Planctomycetes and their phenomic and genomic characterization uncovers novel biology.</title>
        <authorList>
            <person name="Wiegand S."/>
            <person name="Jogler M."/>
            <person name="Boedeker C."/>
            <person name="Pinto D."/>
            <person name="Vollmers J."/>
            <person name="Rivas-Marin E."/>
            <person name="Kohn T."/>
            <person name="Peeters S.H."/>
            <person name="Heuer A."/>
            <person name="Rast P."/>
            <person name="Oberbeckmann S."/>
            <person name="Bunk B."/>
            <person name="Jeske O."/>
            <person name="Meyerdierks A."/>
            <person name="Storesund J.E."/>
            <person name="Kallscheuer N."/>
            <person name="Luecker S."/>
            <person name="Lage O.M."/>
            <person name="Pohl T."/>
            <person name="Merkel B.J."/>
            <person name="Hornburger P."/>
            <person name="Mueller R.-W."/>
            <person name="Bruemmer F."/>
            <person name="Labrenz M."/>
            <person name="Spormann A.M."/>
            <person name="Op den Camp H."/>
            <person name="Overmann J."/>
            <person name="Amann R."/>
            <person name="Jetten M.S.M."/>
            <person name="Mascher T."/>
            <person name="Medema M.H."/>
            <person name="Devos D.P."/>
            <person name="Kaster A.-K."/>
            <person name="Ovreas L."/>
            <person name="Rohde M."/>
            <person name="Galperin M.Y."/>
            <person name="Jogler C."/>
        </authorList>
    </citation>
    <scope>NUCLEOTIDE SEQUENCE [LARGE SCALE GENOMIC DNA]</scope>
    <source>
        <strain evidence="1 2">Pan161</strain>
    </source>
</reference>
<gene>
    <name evidence="1" type="ORF">Pan161_35220</name>
</gene>
<dbReference type="AlphaFoldDB" id="A0A517VFT0"/>
<dbReference type="KEGG" id="gax:Pan161_35220"/>
<sequence>MFWRTIFFTLLVWCATKPASEVMAESGQLKAGASAVDVSPKQFPVSLRSGKAMDQNAVHDPLHARTIVLNDGRTIVAIAVLDALGAPPEMLNEAKLIASKKTGIPVERILISSTHSHSTPPSNRTEGSPGDVAYRDVLINGLAQSIIQAFDQQQTASLGMASHALPEEVFNRRWFLQPGKMPANPFGKMDIVKMNPGTSAAVLERPAGPVDPELMVLSIQNQKRKPLAILANYALHYVGGIPQRHASADYFGEFARLMPSRLRAGQDFVAMMSNGASGDINNIPFLVNRPPREPFEQVRIVASKAADTAYFAYKKIDTYERDLTIDMLERRVDLKYRRPTAEDVTAAQKVLALKDKNEIARLPKKAVNYARKVVQAHEREEDSLTVTIQAIRIGEYAIVGIPFETLVEIGLEIKDRSPFARTMVIGLANGRHGYLPTPEQHRLGGYETWLGTNVVQKDASVILTDNLLEMLAELHMRK</sequence>
<protein>
    <submittedName>
        <fullName evidence="1">Neutral/alkaline non-lysosomal ceramidase</fullName>
    </submittedName>
</protein>
<evidence type="ECO:0000313" key="2">
    <source>
        <dbReference type="Proteomes" id="UP000316855"/>
    </source>
</evidence>
<name>A0A517VFT0_9PLAN</name>
<proteinExistence type="predicted"/>
<evidence type="ECO:0000313" key="1">
    <source>
        <dbReference type="EMBL" id="QDT91858.1"/>
    </source>
</evidence>
<organism evidence="1 2">
    <name type="scientific">Gimesia algae</name>
    <dbReference type="NCBI Taxonomy" id="2527971"/>
    <lineage>
        <taxon>Bacteria</taxon>
        <taxon>Pseudomonadati</taxon>
        <taxon>Planctomycetota</taxon>
        <taxon>Planctomycetia</taxon>
        <taxon>Planctomycetales</taxon>
        <taxon>Planctomycetaceae</taxon>
        <taxon>Gimesia</taxon>
    </lineage>
</organism>